<dbReference type="Proteomes" id="UP000190648">
    <property type="component" value="Unassembled WGS sequence"/>
</dbReference>
<dbReference type="EMBL" id="LSYS01003385">
    <property type="protein sequence ID" value="OPJ83153.1"/>
    <property type="molecule type" value="Genomic_DNA"/>
</dbReference>
<accession>A0A1V4KFN9</accession>
<name>A0A1V4KFN9_PATFA</name>
<proteinExistence type="predicted"/>
<sequence length="84" mass="9417">MRAGTPRRSSASELRPVKRSCGDAVAEWLTGDLYLCLWSVVPQAVMPTTTCLSSRSLLWTSMLLHNPVSMYYQKNAHFVEMPQG</sequence>
<organism evidence="1 2">
    <name type="scientific">Patagioenas fasciata monilis</name>
    <dbReference type="NCBI Taxonomy" id="372326"/>
    <lineage>
        <taxon>Eukaryota</taxon>
        <taxon>Metazoa</taxon>
        <taxon>Chordata</taxon>
        <taxon>Craniata</taxon>
        <taxon>Vertebrata</taxon>
        <taxon>Euteleostomi</taxon>
        <taxon>Archelosauria</taxon>
        <taxon>Archosauria</taxon>
        <taxon>Dinosauria</taxon>
        <taxon>Saurischia</taxon>
        <taxon>Theropoda</taxon>
        <taxon>Coelurosauria</taxon>
        <taxon>Aves</taxon>
        <taxon>Neognathae</taxon>
        <taxon>Neoaves</taxon>
        <taxon>Columbimorphae</taxon>
        <taxon>Columbiformes</taxon>
        <taxon>Columbidae</taxon>
        <taxon>Patagioenas</taxon>
    </lineage>
</organism>
<protein>
    <submittedName>
        <fullName evidence="1">Uncharacterized protein</fullName>
    </submittedName>
</protein>
<comment type="caution">
    <text evidence="1">The sequence shown here is derived from an EMBL/GenBank/DDBJ whole genome shotgun (WGS) entry which is preliminary data.</text>
</comment>
<keyword evidence="2" id="KW-1185">Reference proteome</keyword>
<evidence type="ECO:0000313" key="1">
    <source>
        <dbReference type="EMBL" id="OPJ83153.1"/>
    </source>
</evidence>
<gene>
    <name evidence="1" type="ORF">AV530_010555</name>
</gene>
<dbReference type="AlphaFoldDB" id="A0A1V4KFN9"/>
<reference evidence="1 2" key="1">
    <citation type="submission" date="2016-02" db="EMBL/GenBank/DDBJ databases">
        <title>Band-tailed pigeon sequencing and assembly.</title>
        <authorList>
            <person name="Soares A.E."/>
            <person name="Novak B.J."/>
            <person name="Rice E.S."/>
            <person name="O'Connell B."/>
            <person name="Chang D."/>
            <person name="Weber S."/>
            <person name="Shapiro B."/>
        </authorList>
    </citation>
    <scope>NUCLEOTIDE SEQUENCE [LARGE SCALE GENOMIC DNA]</scope>
    <source>
        <strain evidence="1">BTP2013</strain>
        <tissue evidence="1">Blood</tissue>
    </source>
</reference>
<evidence type="ECO:0000313" key="2">
    <source>
        <dbReference type="Proteomes" id="UP000190648"/>
    </source>
</evidence>